<proteinExistence type="predicted"/>
<accession>A0A8S5UEA0</accession>
<reference evidence="1" key="1">
    <citation type="journal article" date="2021" name="Proc. Natl. Acad. Sci. U.S.A.">
        <title>A Catalog of Tens of Thousands of Viruses from Human Metagenomes Reveals Hidden Associations with Chronic Diseases.</title>
        <authorList>
            <person name="Tisza M.J."/>
            <person name="Buck C.B."/>
        </authorList>
    </citation>
    <scope>NUCLEOTIDE SEQUENCE</scope>
    <source>
        <strain evidence="1">CtGQT3</strain>
    </source>
</reference>
<dbReference type="EMBL" id="BK016071">
    <property type="protein sequence ID" value="DAF92730.1"/>
    <property type="molecule type" value="Genomic_DNA"/>
</dbReference>
<organism evidence="1">
    <name type="scientific">Siphoviridae sp. ctGQT3</name>
    <dbReference type="NCBI Taxonomy" id="2825412"/>
    <lineage>
        <taxon>Viruses</taxon>
        <taxon>Duplodnaviria</taxon>
        <taxon>Heunggongvirae</taxon>
        <taxon>Uroviricota</taxon>
        <taxon>Caudoviricetes</taxon>
    </lineage>
</organism>
<name>A0A8S5UEA0_9CAUD</name>
<protein>
    <submittedName>
        <fullName evidence="1">Tail assembly chaperone</fullName>
    </submittedName>
</protein>
<evidence type="ECO:0000313" key="1">
    <source>
        <dbReference type="EMBL" id="DAF92730.1"/>
    </source>
</evidence>
<sequence>MNNTVSSITVKKKNVYTIKIMDENGKYTGNKLEFKLDDVDLMLKLEKAAEEVDKIKNNIKMQQVIISKRQDVPGKYVLSKNEQDLYNLYSNGYKNIRKAMDNFLGENGCQKVFGDTNSLEMFDDLMEMLKPEFSKMGLSVENLKNRIKSKYSDKKENVI</sequence>